<dbReference type="InterPro" id="IPR008146">
    <property type="entry name" value="Gln_synth_cat_dom"/>
</dbReference>
<accession>A0A645BBC9</accession>
<proteinExistence type="inferred from homology"/>
<evidence type="ECO:0000313" key="3">
    <source>
        <dbReference type="EMBL" id="MPM61971.1"/>
    </source>
</evidence>
<dbReference type="EC" id="6.3.1.2" evidence="3"/>
<dbReference type="SMART" id="SM01230">
    <property type="entry name" value="Gln-synt_C"/>
    <property type="match status" value="1"/>
</dbReference>
<reference evidence="3" key="1">
    <citation type="submission" date="2019-08" db="EMBL/GenBank/DDBJ databases">
        <authorList>
            <person name="Kucharzyk K."/>
            <person name="Murdoch R.W."/>
            <person name="Higgins S."/>
            <person name="Loffler F."/>
        </authorList>
    </citation>
    <scope>NUCLEOTIDE SEQUENCE</scope>
</reference>
<dbReference type="GO" id="GO:0005737">
    <property type="term" value="C:cytoplasm"/>
    <property type="evidence" value="ECO:0007669"/>
    <property type="project" value="TreeGrafter"/>
</dbReference>
<dbReference type="GO" id="GO:0006542">
    <property type="term" value="P:glutamine biosynthetic process"/>
    <property type="evidence" value="ECO:0007669"/>
    <property type="project" value="TreeGrafter"/>
</dbReference>
<evidence type="ECO:0000256" key="1">
    <source>
        <dbReference type="ARBA" id="ARBA00009897"/>
    </source>
</evidence>
<protein>
    <submittedName>
        <fullName evidence="3">Glutamine synthetase</fullName>
        <ecNumber evidence="3">6.3.1.2</ecNumber>
    </submittedName>
</protein>
<dbReference type="AlphaFoldDB" id="A0A645BBC9"/>
<dbReference type="SUPFAM" id="SSF55931">
    <property type="entry name" value="Glutamine synthetase/guanido kinase"/>
    <property type="match status" value="1"/>
</dbReference>
<comment type="caution">
    <text evidence="3">The sequence shown here is derived from an EMBL/GenBank/DDBJ whole genome shotgun (WGS) entry which is preliminary data.</text>
</comment>
<dbReference type="PROSITE" id="PS51987">
    <property type="entry name" value="GS_CATALYTIC"/>
    <property type="match status" value="1"/>
</dbReference>
<dbReference type="EMBL" id="VSSQ01018624">
    <property type="protein sequence ID" value="MPM61971.1"/>
    <property type="molecule type" value="Genomic_DNA"/>
</dbReference>
<dbReference type="GO" id="GO:0016020">
    <property type="term" value="C:membrane"/>
    <property type="evidence" value="ECO:0007669"/>
    <property type="project" value="TreeGrafter"/>
</dbReference>
<dbReference type="GO" id="GO:0019740">
    <property type="term" value="P:nitrogen utilization"/>
    <property type="evidence" value="ECO:0007669"/>
    <property type="project" value="TreeGrafter"/>
</dbReference>
<dbReference type="PANTHER" id="PTHR43407">
    <property type="entry name" value="GLUTAMINE SYNTHETASE"/>
    <property type="match status" value="1"/>
</dbReference>
<dbReference type="Pfam" id="PF00120">
    <property type="entry name" value="Gln-synt_C"/>
    <property type="match status" value="1"/>
</dbReference>
<gene>
    <name evidence="3" type="primary">glnA_48</name>
    <name evidence="3" type="ORF">SDC9_108835</name>
</gene>
<sequence length="328" mass="36441">MNTAAYHLESGESSPNDQFLAGSGDYIPVHGGYHAIPPKDKLFNLRNEMSIALEDAGVPIKYHHHEVGSAGQCEIETPLLGLLKAADSALMIKYFTKMVAAENGKTVTFLPKPLFGESGSGMHFHQQLFNGETNLFYDPTTSNLLSQTALCYIGGLLKHAPAILAFTNPTTISYRRLVPGFEAPVNAFYSTGNRSAAIRVPKYATQPDKVRFEFRPPDATCNPYLAMAAMLMAGIDGIRNKVDPTTEGFGPFDEDVFAWTPEKRATIKSLPTSLDEALLALEADHAFLLVEDVFTEELIRDWTKAKRAEIEDLRKRPHPYEMEKYFDF</sequence>
<comment type="similarity">
    <text evidence="1">Belongs to the glutamine synthetase family.</text>
</comment>
<name>A0A645BBC9_9ZZZZ</name>
<dbReference type="Gene3D" id="3.30.590.10">
    <property type="entry name" value="Glutamine synthetase/guanido kinase, catalytic domain"/>
    <property type="match status" value="1"/>
</dbReference>
<organism evidence="3">
    <name type="scientific">bioreactor metagenome</name>
    <dbReference type="NCBI Taxonomy" id="1076179"/>
    <lineage>
        <taxon>unclassified sequences</taxon>
        <taxon>metagenomes</taxon>
        <taxon>ecological metagenomes</taxon>
    </lineage>
</organism>
<dbReference type="PANTHER" id="PTHR43407:SF1">
    <property type="entry name" value="LENGSIN"/>
    <property type="match status" value="1"/>
</dbReference>
<evidence type="ECO:0000259" key="2">
    <source>
        <dbReference type="PROSITE" id="PS51987"/>
    </source>
</evidence>
<feature type="domain" description="GS catalytic" evidence="2">
    <location>
        <begin position="1"/>
        <end position="328"/>
    </location>
</feature>
<dbReference type="InterPro" id="IPR014746">
    <property type="entry name" value="Gln_synth/guanido_kin_cat_dom"/>
</dbReference>
<dbReference type="GO" id="GO:0004356">
    <property type="term" value="F:glutamine synthetase activity"/>
    <property type="evidence" value="ECO:0007669"/>
    <property type="project" value="UniProtKB-EC"/>
</dbReference>
<keyword evidence="3" id="KW-0436">Ligase</keyword>